<dbReference type="Proteomes" id="UP000007266">
    <property type="component" value="Linkage group 4"/>
</dbReference>
<evidence type="ECO:0000313" key="5">
    <source>
        <dbReference type="Proteomes" id="UP000007266"/>
    </source>
</evidence>
<dbReference type="PhylomeDB" id="D2A2L0"/>
<dbReference type="GO" id="GO:0007031">
    <property type="term" value="P:peroxisome organization"/>
    <property type="evidence" value="ECO:0000318"/>
    <property type="project" value="GO_Central"/>
</dbReference>
<dbReference type="KEGG" id="tca:659237"/>
<evidence type="ECO:0000256" key="1">
    <source>
        <dbReference type="ARBA" id="ARBA00009505"/>
    </source>
</evidence>
<proteinExistence type="inferred from homology"/>
<evidence type="ECO:0000256" key="2">
    <source>
        <dbReference type="ARBA" id="ARBA00018577"/>
    </source>
</evidence>
<name>D2A2L0_TRICA</name>
<evidence type="ECO:0000313" key="4">
    <source>
        <dbReference type="EMBL" id="EFA02007.1"/>
    </source>
</evidence>
<evidence type="ECO:0000256" key="3">
    <source>
        <dbReference type="RuleBase" id="RU365003"/>
    </source>
</evidence>
<comment type="subcellular location">
    <subcellularLocation>
        <location evidence="3">Peroxisome membrane</location>
    </subcellularLocation>
</comment>
<reference evidence="4 5" key="1">
    <citation type="journal article" date="2008" name="Nature">
        <title>The genome of the model beetle and pest Tribolium castaneum.</title>
        <authorList>
            <consortium name="Tribolium Genome Sequencing Consortium"/>
            <person name="Richards S."/>
            <person name="Gibbs R.A."/>
            <person name="Weinstock G.M."/>
            <person name="Brown S.J."/>
            <person name="Denell R."/>
            <person name="Beeman R.W."/>
            <person name="Gibbs R."/>
            <person name="Beeman R.W."/>
            <person name="Brown S.J."/>
            <person name="Bucher G."/>
            <person name="Friedrich M."/>
            <person name="Grimmelikhuijzen C.J."/>
            <person name="Klingler M."/>
            <person name="Lorenzen M."/>
            <person name="Richards S."/>
            <person name="Roth S."/>
            <person name="Schroder R."/>
            <person name="Tautz D."/>
            <person name="Zdobnov E.M."/>
            <person name="Muzny D."/>
            <person name="Gibbs R.A."/>
            <person name="Weinstock G.M."/>
            <person name="Attaway T."/>
            <person name="Bell S."/>
            <person name="Buhay C.J."/>
            <person name="Chandrabose M.N."/>
            <person name="Chavez D."/>
            <person name="Clerk-Blankenburg K.P."/>
            <person name="Cree A."/>
            <person name="Dao M."/>
            <person name="Davis C."/>
            <person name="Chacko J."/>
            <person name="Dinh H."/>
            <person name="Dugan-Rocha S."/>
            <person name="Fowler G."/>
            <person name="Garner T.T."/>
            <person name="Garnes J."/>
            <person name="Gnirke A."/>
            <person name="Hawes A."/>
            <person name="Hernandez J."/>
            <person name="Hines S."/>
            <person name="Holder M."/>
            <person name="Hume J."/>
            <person name="Jhangiani S.N."/>
            <person name="Joshi V."/>
            <person name="Khan Z.M."/>
            <person name="Jackson L."/>
            <person name="Kovar C."/>
            <person name="Kowis A."/>
            <person name="Lee S."/>
            <person name="Lewis L.R."/>
            <person name="Margolis J."/>
            <person name="Morgan M."/>
            <person name="Nazareth L.V."/>
            <person name="Nguyen N."/>
            <person name="Okwuonu G."/>
            <person name="Parker D."/>
            <person name="Richards S."/>
            <person name="Ruiz S.J."/>
            <person name="Santibanez J."/>
            <person name="Savard J."/>
            <person name="Scherer S.E."/>
            <person name="Schneider B."/>
            <person name="Sodergren E."/>
            <person name="Tautz D."/>
            <person name="Vattahil S."/>
            <person name="Villasana D."/>
            <person name="White C.S."/>
            <person name="Wright R."/>
            <person name="Park Y."/>
            <person name="Beeman R.W."/>
            <person name="Lord J."/>
            <person name="Oppert B."/>
            <person name="Lorenzen M."/>
            <person name="Brown S."/>
            <person name="Wang L."/>
            <person name="Savard J."/>
            <person name="Tautz D."/>
            <person name="Richards S."/>
            <person name="Weinstock G."/>
            <person name="Gibbs R.A."/>
            <person name="Liu Y."/>
            <person name="Worley K."/>
            <person name="Weinstock G."/>
            <person name="Elsik C.G."/>
            <person name="Reese J.T."/>
            <person name="Elhaik E."/>
            <person name="Landan G."/>
            <person name="Graur D."/>
            <person name="Arensburger P."/>
            <person name="Atkinson P."/>
            <person name="Beeman R.W."/>
            <person name="Beidler J."/>
            <person name="Brown S.J."/>
            <person name="Demuth J.P."/>
            <person name="Drury D.W."/>
            <person name="Du Y.Z."/>
            <person name="Fujiwara H."/>
            <person name="Lorenzen M."/>
            <person name="Maselli V."/>
            <person name="Osanai M."/>
            <person name="Park Y."/>
            <person name="Robertson H.M."/>
            <person name="Tu Z."/>
            <person name="Wang J.J."/>
            <person name="Wang S."/>
            <person name="Richards S."/>
            <person name="Song H."/>
            <person name="Zhang L."/>
            <person name="Sodergren E."/>
            <person name="Werner D."/>
            <person name="Stanke M."/>
            <person name="Morgenstern B."/>
            <person name="Solovyev V."/>
            <person name="Kosarev P."/>
            <person name="Brown G."/>
            <person name="Chen H.C."/>
            <person name="Ermolaeva O."/>
            <person name="Hlavina W."/>
            <person name="Kapustin Y."/>
            <person name="Kiryutin B."/>
            <person name="Kitts P."/>
            <person name="Maglott D."/>
            <person name="Pruitt K."/>
            <person name="Sapojnikov V."/>
            <person name="Souvorov A."/>
            <person name="Mackey A.J."/>
            <person name="Waterhouse R.M."/>
            <person name="Wyder S."/>
            <person name="Zdobnov E.M."/>
            <person name="Zdobnov E.M."/>
            <person name="Wyder S."/>
            <person name="Kriventseva E.V."/>
            <person name="Kadowaki T."/>
            <person name="Bork P."/>
            <person name="Aranda M."/>
            <person name="Bao R."/>
            <person name="Beermann A."/>
            <person name="Berns N."/>
            <person name="Bolognesi R."/>
            <person name="Bonneton F."/>
            <person name="Bopp D."/>
            <person name="Brown S.J."/>
            <person name="Bucher G."/>
            <person name="Butts T."/>
            <person name="Chaumot A."/>
            <person name="Denell R.E."/>
            <person name="Ferrier D.E."/>
            <person name="Friedrich M."/>
            <person name="Gordon C.M."/>
            <person name="Jindra M."/>
            <person name="Klingler M."/>
            <person name="Lan Q."/>
            <person name="Lattorff H.M."/>
            <person name="Laudet V."/>
            <person name="von Levetsow C."/>
            <person name="Liu Z."/>
            <person name="Lutz R."/>
            <person name="Lynch J.A."/>
            <person name="da Fonseca R.N."/>
            <person name="Posnien N."/>
            <person name="Reuter R."/>
            <person name="Roth S."/>
            <person name="Savard J."/>
            <person name="Schinko J.B."/>
            <person name="Schmitt C."/>
            <person name="Schoppmeier M."/>
            <person name="Schroder R."/>
            <person name="Shippy T.D."/>
            <person name="Simonnet F."/>
            <person name="Marques-Souza H."/>
            <person name="Tautz D."/>
            <person name="Tomoyasu Y."/>
            <person name="Trauner J."/>
            <person name="Van der Zee M."/>
            <person name="Vervoort M."/>
            <person name="Wittkopp N."/>
            <person name="Wimmer E.A."/>
            <person name="Yang X."/>
            <person name="Jones A.K."/>
            <person name="Sattelle D.B."/>
            <person name="Ebert P.R."/>
            <person name="Nelson D."/>
            <person name="Scott J.G."/>
            <person name="Beeman R.W."/>
            <person name="Muthukrishnan S."/>
            <person name="Kramer K.J."/>
            <person name="Arakane Y."/>
            <person name="Beeman R.W."/>
            <person name="Zhu Q."/>
            <person name="Hogenkamp D."/>
            <person name="Dixit R."/>
            <person name="Oppert B."/>
            <person name="Jiang H."/>
            <person name="Zou Z."/>
            <person name="Marshall J."/>
            <person name="Elpidina E."/>
            <person name="Vinokurov K."/>
            <person name="Oppert C."/>
            <person name="Zou Z."/>
            <person name="Evans J."/>
            <person name="Lu Z."/>
            <person name="Zhao P."/>
            <person name="Sumathipala N."/>
            <person name="Altincicek B."/>
            <person name="Vilcinskas A."/>
            <person name="Williams M."/>
            <person name="Hultmark D."/>
            <person name="Hetru C."/>
            <person name="Jiang H."/>
            <person name="Grimmelikhuijzen C.J."/>
            <person name="Hauser F."/>
            <person name="Cazzamali G."/>
            <person name="Williamson M."/>
            <person name="Park Y."/>
            <person name="Li B."/>
            <person name="Tanaka Y."/>
            <person name="Predel R."/>
            <person name="Neupert S."/>
            <person name="Schachtner J."/>
            <person name="Verleyen P."/>
            <person name="Raible F."/>
            <person name="Bork P."/>
            <person name="Friedrich M."/>
            <person name="Walden K.K."/>
            <person name="Robertson H.M."/>
            <person name="Angeli S."/>
            <person name="Foret S."/>
            <person name="Bucher G."/>
            <person name="Schuetz S."/>
            <person name="Maleszka R."/>
            <person name="Wimmer E.A."/>
            <person name="Beeman R.W."/>
            <person name="Lorenzen M."/>
            <person name="Tomoyasu Y."/>
            <person name="Miller S.C."/>
            <person name="Grossmann D."/>
            <person name="Bucher G."/>
        </authorList>
    </citation>
    <scope>NUCLEOTIDE SEQUENCE [LARGE SCALE GENOMIC DNA]</scope>
    <source>
        <strain evidence="4 5">Georgia GA2</strain>
    </source>
</reference>
<dbReference type="HOGENOM" id="CLU_070601_0_0_1"/>
<sequence>MSSILLSLPEIFTSYKNWVSQNPQFASDCETSAKWISYFIAGKINSSHVLSELVYCLSNLLVLLNDRIINNVRQIELPSSGDTLKLWLTVVEYCEVLFELSAQKIWGSVGKWLVVVGVQVFKCVARLILVYNHKENIIQTPPIPYLDRGKIPKDGTNCSSVRDIAQAQLSSVSFTLKESGRVIRKIDASPPISLRTWKPLKAQETCDNEQTIEQALAERQLIAETIYIVKPMAHLASVACFGSSSWKPWVISLAMDITSLQLYKSCKGTKSNYLTPKQRLQLSKRTIILVMYLLRSPFYDKYSKDKVNALLISLGRNVPLAKLICQPLAQYLPFWQSNYFYMWST</sequence>
<dbReference type="EMBL" id="KQ971338">
    <property type="protein sequence ID" value="EFA02007.1"/>
    <property type="molecule type" value="Genomic_DNA"/>
</dbReference>
<comment type="similarity">
    <text evidence="1 3">Belongs to the peroxin-16 family.</text>
</comment>
<dbReference type="GO" id="GO:0005778">
    <property type="term" value="C:peroxisomal membrane"/>
    <property type="evidence" value="ECO:0000318"/>
    <property type="project" value="GO_Central"/>
</dbReference>
<dbReference type="OrthoDB" id="2021143at2759"/>
<reference evidence="4 5" key="2">
    <citation type="journal article" date="2010" name="Nucleic Acids Res.">
        <title>BeetleBase in 2010: revisions to provide comprehensive genomic information for Tribolium castaneum.</title>
        <authorList>
            <person name="Kim H.S."/>
            <person name="Murphy T."/>
            <person name="Xia J."/>
            <person name="Caragea D."/>
            <person name="Park Y."/>
            <person name="Beeman R.W."/>
            <person name="Lorenzen M.D."/>
            <person name="Butcher S."/>
            <person name="Manak J.R."/>
            <person name="Brown S.J."/>
        </authorList>
    </citation>
    <scope>GENOME REANNOTATION</scope>
    <source>
        <strain evidence="4 5">Georgia GA2</strain>
    </source>
</reference>
<dbReference type="InParanoid" id="D2A2L0"/>
<keyword evidence="3" id="KW-0962">Peroxisome biogenesis</keyword>
<dbReference type="STRING" id="7070.D2A2L0"/>
<dbReference type="OMA" id="PTWQSTY"/>
<dbReference type="eggNOG" id="KOG4546">
    <property type="taxonomic scope" value="Eukaryota"/>
</dbReference>
<dbReference type="Pfam" id="PF08610">
    <property type="entry name" value="Pex16"/>
    <property type="match status" value="1"/>
</dbReference>
<dbReference type="AlphaFoldDB" id="D2A2L0"/>
<protein>
    <recommendedName>
        <fullName evidence="2 3">Peroxisomal membrane protein PEX16</fullName>
    </recommendedName>
</protein>
<organism evidence="4 5">
    <name type="scientific">Tribolium castaneum</name>
    <name type="common">Red flour beetle</name>
    <dbReference type="NCBI Taxonomy" id="7070"/>
    <lineage>
        <taxon>Eukaryota</taxon>
        <taxon>Metazoa</taxon>
        <taxon>Ecdysozoa</taxon>
        <taxon>Arthropoda</taxon>
        <taxon>Hexapoda</taxon>
        <taxon>Insecta</taxon>
        <taxon>Pterygota</taxon>
        <taxon>Neoptera</taxon>
        <taxon>Endopterygota</taxon>
        <taxon>Coleoptera</taxon>
        <taxon>Polyphaga</taxon>
        <taxon>Cucujiformia</taxon>
        <taxon>Tenebrionidae</taxon>
        <taxon>Tenebrionidae incertae sedis</taxon>
        <taxon>Tribolium</taxon>
    </lineage>
</organism>
<dbReference type="InterPro" id="IPR013919">
    <property type="entry name" value="Pex16"/>
</dbReference>
<gene>
    <name evidence="4" type="primary">AUGUSTUS-3.0.2_07629</name>
    <name evidence="4" type="ORF">TcasGA2_TC007629</name>
</gene>
<dbReference type="FunCoup" id="D2A2L0">
    <property type="interactions" value="1476"/>
</dbReference>
<accession>D2A2L0</accession>
<dbReference type="PANTHER" id="PTHR13299">
    <property type="entry name" value="PEROXISOMAL MEMBRANE PROTEIN PEX16"/>
    <property type="match status" value="1"/>
</dbReference>
<keyword evidence="3" id="KW-0576">Peroxisome</keyword>
<dbReference type="PANTHER" id="PTHR13299:SF0">
    <property type="entry name" value="PEROXISOMAL MEMBRANE PROTEIN PEX16"/>
    <property type="match status" value="1"/>
</dbReference>
<keyword evidence="5" id="KW-1185">Reference proteome</keyword>